<feature type="domain" description="EF-hand" evidence="3">
    <location>
        <begin position="149"/>
        <end position="184"/>
    </location>
</feature>
<organism evidence="4 5">
    <name type="scientific">Dimorphilus gyrociliatus</name>
    <dbReference type="NCBI Taxonomy" id="2664684"/>
    <lineage>
        <taxon>Eukaryota</taxon>
        <taxon>Metazoa</taxon>
        <taxon>Spiralia</taxon>
        <taxon>Lophotrochozoa</taxon>
        <taxon>Annelida</taxon>
        <taxon>Polychaeta</taxon>
        <taxon>Polychaeta incertae sedis</taxon>
        <taxon>Dinophilidae</taxon>
        <taxon>Dimorphilus</taxon>
    </lineage>
</organism>
<gene>
    <name evidence="4" type="ORF">DGYR_LOCUS3584</name>
</gene>
<name>A0A7I8VES2_9ANNE</name>
<dbReference type="Pfam" id="PF13499">
    <property type="entry name" value="EF-hand_7"/>
    <property type="match status" value="1"/>
</dbReference>
<reference evidence="4 5" key="1">
    <citation type="submission" date="2020-08" db="EMBL/GenBank/DDBJ databases">
        <authorList>
            <person name="Hejnol A."/>
        </authorList>
    </citation>
    <scope>NUCLEOTIDE SEQUENCE [LARGE SCALE GENOMIC DNA]</scope>
</reference>
<dbReference type="PROSITE" id="PS50222">
    <property type="entry name" value="EF_HAND_2"/>
    <property type="match status" value="2"/>
</dbReference>
<keyword evidence="5" id="KW-1185">Reference proteome</keyword>
<comment type="caution">
    <text evidence="4">The sequence shown here is derived from an EMBL/GenBank/DDBJ whole genome shotgun (WGS) entry which is preliminary data.</text>
</comment>
<dbReference type="GO" id="GO:0005509">
    <property type="term" value="F:calcium ion binding"/>
    <property type="evidence" value="ECO:0007669"/>
    <property type="project" value="InterPro"/>
</dbReference>
<evidence type="ECO:0000313" key="5">
    <source>
        <dbReference type="Proteomes" id="UP000549394"/>
    </source>
</evidence>
<feature type="domain" description="EF-hand" evidence="3">
    <location>
        <begin position="109"/>
        <end position="144"/>
    </location>
</feature>
<dbReference type="SUPFAM" id="SSF50978">
    <property type="entry name" value="WD40 repeat-like"/>
    <property type="match status" value="1"/>
</dbReference>
<dbReference type="InterPro" id="IPR051242">
    <property type="entry name" value="WD-EF-hand_domain"/>
</dbReference>
<dbReference type="InterPro" id="IPR036322">
    <property type="entry name" value="WD40_repeat_dom_sf"/>
</dbReference>
<keyword evidence="2" id="KW-0677">Repeat</keyword>
<evidence type="ECO:0000256" key="1">
    <source>
        <dbReference type="ARBA" id="ARBA00014901"/>
    </source>
</evidence>
<dbReference type="Pfam" id="PF00400">
    <property type="entry name" value="WD40"/>
    <property type="match status" value="1"/>
</dbReference>
<dbReference type="PANTHER" id="PTHR44324:SF6">
    <property type="entry name" value="EF-HAND CALCIUM BINDING DOMAIN 8"/>
    <property type="match status" value="1"/>
</dbReference>
<dbReference type="SMART" id="SM00054">
    <property type="entry name" value="EFh"/>
    <property type="match status" value="2"/>
</dbReference>
<dbReference type="Proteomes" id="UP000549394">
    <property type="component" value="Unassembled WGS sequence"/>
</dbReference>
<dbReference type="InterPro" id="IPR001680">
    <property type="entry name" value="WD40_rpt"/>
</dbReference>
<dbReference type="Gene3D" id="1.10.238.10">
    <property type="entry name" value="EF-hand"/>
    <property type="match status" value="1"/>
</dbReference>
<dbReference type="AlphaFoldDB" id="A0A7I8VES2"/>
<dbReference type="InterPro" id="IPR011992">
    <property type="entry name" value="EF-hand-dom_pair"/>
</dbReference>
<dbReference type="InterPro" id="IPR002048">
    <property type="entry name" value="EF_hand_dom"/>
</dbReference>
<dbReference type="SMART" id="SM00320">
    <property type="entry name" value="WD40"/>
    <property type="match status" value="2"/>
</dbReference>
<proteinExistence type="predicted"/>
<accession>A0A7I8VES2</accession>
<dbReference type="OrthoDB" id="5980302at2759"/>
<protein>
    <recommendedName>
        <fullName evidence="1">WD repeat-containing protein on Y chromosome</fullName>
    </recommendedName>
</protein>
<evidence type="ECO:0000259" key="3">
    <source>
        <dbReference type="PROSITE" id="PS50222"/>
    </source>
</evidence>
<evidence type="ECO:0000256" key="2">
    <source>
        <dbReference type="ARBA" id="ARBA00022737"/>
    </source>
</evidence>
<dbReference type="InterPro" id="IPR015943">
    <property type="entry name" value="WD40/YVTN_repeat-like_dom_sf"/>
</dbReference>
<evidence type="ECO:0000313" key="4">
    <source>
        <dbReference type="EMBL" id="CAD5114764.1"/>
    </source>
</evidence>
<dbReference type="EMBL" id="CAJFCJ010000005">
    <property type="protein sequence ID" value="CAD5114764.1"/>
    <property type="molecule type" value="Genomic_DNA"/>
</dbReference>
<sequence>MLSDYSELTEIQETQSHGVLPDRDRLFRKKQRKMREKRDASSITGKFSFPCFQSANSSTIRFMFNPRKQNGRIESRIDSTAAIFTDIEDGNAPLNRVENFNMELGLTQQNLRELHKIFLEIDQDGSGGIDQTEFRMAIQKLREITGHDIKDEDIDETFMKIDANCDEQVDWQEYLTYVLTSMKEKETMTNLYKEKTLPKQAKLVHKMYKYQKTLDTCVVILWLPILRRENIRNAVFYKTVTMGYGRYLTVSRDGILNVWTKDLCHERRIELDSNKIWVTDACLLLNINALAVATTKDKITVYELVGFQIGKPENCNFVERTVSIDTGVFPTCLTYWFDDKKPYHATLFWGDMKGNINIIEFNQCKKLCLLQPLLKSNDSSISTKKVYLEKNISFEDLLRQPASYCGALATHLSNIHEDFVLKIKYYPSKNMFISCCAAANTALYMSDSRQLCQTRFFIKRGVTTFDYCYKNNMIVTAGQDCIVRIWDPYMPERPIMYLIGHKNPVVFVIIDETGGELITVSKEKDILIFDLATQMCSQTITRGHVKLGKQPVSYII</sequence>
<dbReference type="CDD" id="cd00051">
    <property type="entry name" value="EFh"/>
    <property type="match status" value="1"/>
</dbReference>
<dbReference type="PANTHER" id="PTHR44324">
    <property type="entry name" value="WD40 REPEAT DOMAIN 95"/>
    <property type="match status" value="1"/>
</dbReference>
<dbReference type="SUPFAM" id="SSF47473">
    <property type="entry name" value="EF-hand"/>
    <property type="match status" value="1"/>
</dbReference>
<dbReference type="Gene3D" id="2.130.10.10">
    <property type="entry name" value="YVTN repeat-like/Quinoprotein amine dehydrogenase"/>
    <property type="match status" value="1"/>
</dbReference>